<dbReference type="EMBL" id="LR134300">
    <property type="protein sequence ID" value="VEE47737.1"/>
    <property type="molecule type" value="Genomic_DNA"/>
</dbReference>
<reference evidence="3 4" key="1">
    <citation type="submission" date="2018-12" db="EMBL/GenBank/DDBJ databases">
        <authorList>
            <consortium name="Pathogen Informatics"/>
        </authorList>
    </citation>
    <scope>NUCLEOTIDE SEQUENCE [LARGE SCALE GENOMIC DNA]</scope>
    <source>
        <strain evidence="3 4">NCTC10783</strain>
    </source>
</reference>
<evidence type="ECO:0000313" key="3">
    <source>
        <dbReference type="EMBL" id="VEE47737.1"/>
    </source>
</evidence>
<proteinExistence type="predicted"/>
<dbReference type="InterPro" id="IPR051396">
    <property type="entry name" value="Bact_Antivir_Def_Nuclease"/>
</dbReference>
<evidence type="ECO:0000313" key="4">
    <source>
        <dbReference type="Proteomes" id="UP000278078"/>
    </source>
</evidence>
<gene>
    <name evidence="3" type="ORF">NCTC10783_03630</name>
</gene>
<dbReference type="SUPFAM" id="SSF52540">
    <property type="entry name" value="P-loop containing nucleoside triphosphate hydrolases"/>
    <property type="match status" value="1"/>
</dbReference>
<dbReference type="PANTHER" id="PTHR43581:SF4">
    <property type="entry name" value="ATP_GTP PHOSPHATASE"/>
    <property type="match status" value="1"/>
</dbReference>
<dbReference type="InterPro" id="IPR034139">
    <property type="entry name" value="TOPRIM_OLD"/>
</dbReference>
<organism evidence="3 4">
    <name type="scientific">Pseudomonas fluorescens</name>
    <dbReference type="NCBI Taxonomy" id="294"/>
    <lineage>
        <taxon>Bacteria</taxon>
        <taxon>Pseudomonadati</taxon>
        <taxon>Pseudomonadota</taxon>
        <taxon>Gammaproteobacteria</taxon>
        <taxon>Pseudomonadales</taxon>
        <taxon>Pseudomonadaceae</taxon>
        <taxon>Pseudomonas</taxon>
    </lineage>
</organism>
<dbReference type="InterPro" id="IPR041685">
    <property type="entry name" value="AAA_GajA/Old/RecF-like"/>
</dbReference>
<name>A0A448BQX7_PSEFL</name>
<dbReference type="PANTHER" id="PTHR43581">
    <property type="entry name" value="ATP/GTP PHOSPHATASE"/>
    <property type="match status" value="1"/>
</dbReference>
<dbReference type="Gene3D" id="3.40.50.300">
    <property type="entry name" value="P-loop containing nucleotide triphosphate hydrolases"/>
    <property type="match status" value="1"/>
</dbReference>
<evidence type="ECO:0000259" key="2">
    <source>
        <dbReference type="Pfam" id="PF20469"/>
    </source>
</evidence>
<dbReference type="Proteomes" id="UP000278078">
    <property type="component" value="Chromosome"/>
</dbReference>
<dbReference type="Pfam" id="PF13175">
    <property type="entry name" value="AAA_15"/>
    <property type="match status" value="1"/>
</dbReference>
<dbReference type="Pfam" id="PF20469">
    <property type="entry name" value="OLD-like_TOPRIM"/>
    <property type="match status" value="1"/>
</dbReference>
<dbReference type="AlphaFoldDB" id="A0A448BQX7"/>
<feature type="domain" description="OLD protein-like TOPRIM" evidence="2">
    <location>
        <begin position="424"/>
        <end position="495"/>
    </location>
</feature>
<protein>
    <submittedName>
        <fullName evidence="3">SMC domain-containing protein</fullName>
    </submittedName>
</protein>
<dbReference type="InterPro" id="IPR027417">
    <property type="entry name" value="P-loop_NTPase"/>
</dbReference>
<accession>A0A448BQX7</accession>
<evidence type="ECO:0000259" key="1">
    <source>
        <dbReference type="Pfam" id="PF13175"/>
    </source>
</evidence>
<sequence>MRLKSVRLTHFRGYRATTVIPIDDAMTGIVGRNDYGKSTILEALAIFFESGDVKADKSDMNCFSLAEGAEQFEIACEFDDLPEALVLDENAETSLAQEYLLNAEGALEIVKTFKANTGKLERTAIRCEHPADEALAGLLSLKMAELKKLGEQHGVAEQVADKRVASQWRQAIRAAAQPIACQEMLLDISKGLSTDSKSIWEKIEAQLPTFALFKADRESSDGDAEAKNPLQQAVKEAQAALHDQISALEQQIEASVLDVATRTLDKLREMAPELANELTPRFKEKPKWSFSFTLDGENGIPINKRGSGVRRLILLNFFRAEAEKAVVGTQRNVIYAIEEPETSQHPNYQMMLMKALLELSNQPNRQIIVTTHVPALAGLMPIDGIRYVTKDENGIPIVKMPNDDVLKEAAESLGVLPETGMERAKGVVLVEGKSDVTFLRHAANTLKAGGHLQSSLEDAGIVPILIGGCGSVKHWVTLNLADDLGLPWCVFLDSDIGGSQEQVASIAKRKQEVEARGRPFYSTRKREIENYLCPDMIDAQTGVRVTFTDTCDAKKIIGQAVRVKADDVIDRFWPLMTAEQILQSSMYQEGGEQRSELKELIENLLALAA</sequence>
<feature type="domain" description="Endonuclease GajA/Old nuclease/RecF-like AAA" evidence="1">
    <location>
        <begin position="1"/>
        <end position="376"/>
    </location>
</feature>